<protein>
    <submittedName>
        <fullName evidence="3">(wild Malaysian banana) hypothetical protein</fullName>
    </submittedName>
</protein>
<dbReference type="PANTHER" id="PTHR31066">
    <property type="entry name" value="OS05G0427100 PROTEIN-RELATED"/>
    <property type="match status" value="1"/>
</dbReference>
<dbReference type="InterPro" id="IPR000270">
    <property type="entry name" value="PB1_dom"/>
</dbReference>
<gene>
    <name evidence="3" type="ORF">GSMUA_00360.1</name>
</gene>
<dbReference type="AlphaFoldDB" id="A0A8D7BBQ1"/>
<dbReference type="InterPro" id="IPR053198">
    <property type="entry name" value="Gynoecium_Dev_Regulator"/>
</dbReference>
<accession>A0A8D7BBQ1</accession>
<dbReference type="Gene3D" id="3.10.20.90">
    <property type="entry name" value="Phosphatidylinositol 3-kinase Catalytic Subunit, Chain A, domain 1"/>
    <property type="match status" value="1"/>
</dbReference>
<proteinExistence type="predicted"/>
<sequence length="308" mass="32996">MTRTAPGGSSSSSSSSPSVSPRNRLKFLCSYGGKILPHPSENHLRYVGGDTRVLVVTRSISFSAELKERIQEMFHCCVAIKYELVAKDVEALVSVTCDEDLAYMLDEYDRLDARQPRFRLFLFPSPSSNLAAVTADDQRQVGGVPGSPRRPISAASSSATSTIDGQASILALRLNALTANDGGGGTHRVRSAPNLRGGGLLSQIANGAVGQYHHNHPEQHVLRRQKSSGASSYGSHAAGGSRALRACGAKLREVCRCGAGCRVTWVPQPAAVGGLHYSDRRGMCFGHAEESSSRRLSRCSWPPPKPVR</sequence>
<organism evidence="3">
    <name type="scientific">Musa acuminata subsp. malaccensis</name>
    <name type="common">Wild banana</name>
    <name type="synonym">Musa malaccensis</name>
    <dbReference type="NCBI Taxonomy" id="214687"/>
    <lineage>
        <taxon>Eukaryota</taxon>
        <taxon>Viridiplantae</taxon>
        <taxon>Streptophyta</taxon>
        <taxon>Embryophyta</taxon>
        <taxon>Tracheophyta</taxon>
        <taxon>Spermatophyta</taxon>
        <taxon>Magnoliopsida</taxon>
        <taxon>Liliopsida</taxon>
        <taxon>Zingiberales</taxon>
        <taxon>Musaceae</taxon>
        <taxon>Musa</taxon>
    </lineage>
</organism>
<dbReference type="EMBL" id="HG996475">
    <property type="protein sequence ID" value="CAG1865592.1"/>
    <property type="molecule type" value="Genomic_DNA"/>
</dbReference>
<feature type="compositionally biased region" description="Low complexity" evidence="1">
    <location>
        <begin position="9"/>
        <end position="21"/>
    </location>
</feature>
<feature type="domain" description="PB1" evidence="2">
    <location>
        <begin position="39"/>
        <end position="125"/>
    </location>
</feature>
<name>A0A8D7BBQ1_MUSAM</name>
<reference evidence="3" key="1">
    <citation type="submission" date="2021-03" db="EMBL/GenBank/DDBJ databases">
        <authorList>
            <consortium name="Genoscope - CEA"/>
            <person name="William W."/>
        </authorList>
    </citation>
    <scope>NUCLEOTIDE SEQUENCE</scope>
    <source>
        <strain evidence="3">Doubled-haploid Pahang</strain>
    </source>
</reference>
<dbReference type="Pfam" id="PF00564">
    <property type="entry name" value="PB1"/>
    <property type="match status" value="1"/>
</dbReference>
<evidence type="ECO:0000256" key="1">
    <source>
        <dbReference type="SAM" id="MobiDB-lite"/>
    </source>
</evidence>
<evidence type="ECO:0000313" key="3">
    <source>
        <dbReference type="EMBL" id="CAG1865592.1"/>
    </source>
</evidence>
<feature type="region of interest" description="Disordered" evidence="1">
    <location>
        <begin position="136"/>
        <end position="159"/>
    </location>
</feature>
<dbReference type="PANTHER" id="PTHR31066:SF85">
    <property type="entry name" value="OS02G0809100 PROTEIN"/>
    <property type="match status" value="1"/>
</dbReference>
<dbReference type="SUPFAM" id="SSF54277">
    <property type="entry name" value="CAD &amp; PB1 domains"/>
    <property type="match status" value="1"/>
</dbReference>
<evidence type="ECO:0000259" key="2">
    <source>
        <dbReference type="SMART" id="SM00666"/>
    </source>
</evidence>
<dbReference type="CDD" id="cd06410">
    <property type="entry name" value="PB1_UP2"/>
    <property type="match status" value="1"/>
</dbReference>
<dbReference type="SMART" id="SM00666">
    <property type="entry name" value="PB1"/>
    <property type="match status" value="1"/>
</dbReference>
<feature type="compositionally biased region" description="Low complexity" evidence="1">
    <location>
        <begin position="147"/>
        <end position="159"/>
    </location>
</feature>
<feature type="region of interest" description="Disordered" evidence="1">
    <location>
        <begin position="1"/>
        <end position="21"/>
    </location>
</feature>